<keyword evidence="3" id="KW-1185">Reference proteome</keyword>
<dbReference type="GO" id="GO:0008061">
    <property type="term" value="F:chitin binding"/>
    <property type="evidence" value="ECO:0007669"/>
    <property type="project" value="InterPro"/>
</dbReference>
<dbReference type="SMART" id="SM00494">
    <property type="entry name" value="ChtBD2"/>
    <property type="match status" value="3"/>
</dbReference>
<sequence>MRNGIGYNPHEECDKFIQCEFKNNQRLLRYHVKQCSFGTFWDQDKLTCNYAGKVACANDRCKKSGVKSYKTTGNCAQYYECVNGVSHVKRCPTGSSYSSHNNCVIDATCVSSGTGGITEHVCNYKARVNDPCHYDWVDGQRVHIMPCPPGTAYNPGLCRCDTASRTSCSVPATCKPIVDIDFNSAEPGEYDNYGAIIKNGHAYFDGHSNIKILRLANVDFRSKLTIKVSYKPKFPEDVSVTEAVVTNGDCGQDAPIVIANKGHETQFSLENQAKTFSKMSRESVSSWRDVVYQFNHGAFNGIVGTNKVSSAVHGQIMRSQCAFQLGHGTGFSDFRGWIDYITVSMC</sequence>
<accession>A0AAN8KJM3</accession>
<reference evidence="2 3" key="1">
    <citation type="submission" date="2024-01" db="EMBL/GenBank/DDBJ databases">
        <title>The genome of the rayed Mediterranean limpet Patella caerulea (Linnaeus, 1758).</title>
        <authorList>
            <person name="Anh-Thu Weber A."/>
            <person name="Halstead-Nussloch G."/>
        </authorList>
    </citation>
    <scope>NUCLEOTIDE SEQUENCE [LARGE SCALE GENOMIC DNA]</scope>
    <source>
        <strain evidence="2">AATW-2023a</strain>
        <tissue evidence="2">Whole specimen</tissue>
    </source>
</reference>
<protein>
    <recommendedName>
        <fullName evidence="1">Chitin-binding type-2 domain-containing protein</fullName>
    </recommendedName>
</protein>
<comment type="caution">
    <text evidence="2">The sequence shown here is derived from an EMBL/GenBank/DDBJ whole genome shotgun (WGS) entry which is preliminary data.</text>
</comment>
<dbReference type="Pfam" id="PF01607">
    <property type="entry name" value="CBM_14"/>
    <property type="match status" value="2"/>
</dbReference>
<gene>
    <name evidence="2" type="ORF">SNE40_004039</name>
</gene>
<dbReference type="GO" id="GO:0005576">
    <property type="term" value="C:extracellular region"/>
    <property type="evidence" value="ECO:0007669"/>
    <property type="project" value="InterPro"/>
</dbReference>
<organism evidence="2 3">
    <name type="scientific">Patella caerulea</name>
    <name type="common">Rayed Mediterranean limpet</name>
    <dbReference type="NCBI Taxonomy" id="87958"/>
    <lineage>
        <taxon>Eukaryota</taxon>
        <taxon>Metazoa</taxon>
        <taxon>Spiralia</taxon>
        <taxon>Lophotrochozoa</taxon>
        <taxon>Mollusca</taxon>
        <taxon>Gastropoda</taxon>
        <taxon>Patellogastropoda</taxon>
        <taxon>Patelloidea</taxon>
        <taxon>Patellidae</taxon>
        <taxon>Patella</taxon>
    </lineage>
</organism>
<evidence type="ECO:0000259" key="1">
    <source>
        <dbReference type="PROSITE" id="PS50940"/>
    </source>
</evidence>
<proteinExistence type="predicted"/>
<dbReference type="PROSITE" id="PS50940">
    <property type="entry name" value="CHIT_BIND_II"/>
    <property type="match status" value="1"/>
</dbReference>
<dbReference type="InterPro" id="IPR036508">
    <property type="entry name" value="Chitin-bd_dom_sf"/>
</dbReference>
<dbReference type="Proteomes" id="UP001347796">
    <property type="component" value="Unassembled WGS sequence"/>
</dbReference>
<name>A0AAN8KJM3_PATCE</name>
<dbReference type="InterPro" id="IPR002557">
    <property type="entry name" value="Chitin-bd_dom"/>
</dbReference>
<dbReference type="Gene3D" id="2.170.140.10">
    <property type="entry name" value="Chitin binding domain"/>
    <property type="match status" value="1"/>
</dbReference>
<evidence type="ECO:0000313" key="2">
    <source>
        <dbReference type="EMBL" id="KAK6192595.1"/>
    </source>
</evidence>
<evidence type="ECO:0000313" key="3">
    <source>
        <dbReference type="Proteomes" id="UP001347796"/>
    </source>
</evidence>
<feature type="domain" description="Chitin-binding type-2" evidence="1">
    <location>
        <begin position="58"/>
        <end position="111"/>
    </location>
</feature>
<dbReference type="EMBL" id="JAZGQO010000002">
    <property type="protein sequence ID" value="KAK6192595.1"/>
    <property type="molecule type" value="Genomic_DNA"/>
</dbReference>
<dbReference type="SUPFAM" id="SSF57625">
    <property type="entry name" value="Invertebrate chitin-binding proteins"/>
    <property type="match status" value="2"/>
</dbReference>
<dbReference type="AlphaFoldDB" id="A0AAN8KJM3"/>